<evidence type="ECO:0000256" key="2">
    <source>
        <dbReference type="ARBA" id="ARBA00009687"/>
    </source>
</evidence>
<evidence type="ECO:0000256" key="8">
    <source>
        <dbReference type="ARBA" id="ARBA00023242"/>
    </source>
</evidence>
<dbReference type="FunFam" id="3.40.50.300:FF:000082">
    <property type="entry name" value="ISWI chromatin remodeling complex ATPase ISW1"/>
    <property type="match status" value="1"/>
</dbReference>
<feature type="region of interest" description="Disordered" evidence="10">
    <location>
        <begin position="663"/>
        <end position="685"/>
    </location>
</feature>
<dbReference type="PROSITE" id="PS51293">
    <property type="entry name" value="SANT"/>
    <property type="match status" value="1"/>
</dbReference>
<keyword evidence="15" id="KW-1185">Reference proteome</keyword>
<dbReference type="Pfam" id="PF09111">
    <property type="entry name" value="SLIDE"/>
    <property type="match status" value="1"/>
</dbReference>
<keyword evidence="5" id="KW-0347">Helicase</keyword>
<dbReference type="InterPro" id="IPR049730">
    <property type="entry name" value="SNF2/RAD54-like_C"/>
</dbReference>
<dbReference type="SMART" id="SM00490">
    <property type="entry name" value="HELICc"/>
    <property type="match status" value="1"/>
</dbReference>
<dbReference type="InterPro" id="IPR014001">
    <property type="entry name" value="Helicase_ATP-bd"/>
</dbReference>
<accession>A0A1R2BP38</accession>
<dbReference type="InterPro" id="IPR038718">
    <property type="entry name" value="SNF2-like_sf"/>
</dbReference>
<feature type="region of interest" description="Disordered" evidence="10">
    <location>
        <begin position="1"/>
        <end position="23"/>
    </location>
</feature>
<keyword evidence="7 9" id="KW-0175">Coiled coil</keyword>
<dbReference type="PANTHER" id="PTHR45623">
    <property type="entry name" value="CHROMODOMAIN-HELICASE-DNA-BINDING PROTEIN 3-RELATED-RELATED"/>
    <property type="match status" value="1"/>
</dbReference>
<evidence type="ECO:0000256" key="5">
    <source>
        <dbReference type="ARBA" id="ARBA00022806"/>
    </source>
</evidence>
<dbReference type="GO" id="GO:0034728">
    <property type="term" value="P:nucleosome organization"/>
    <property type="evidence" value="ECO:0007669"/>
    <property type="project" value="TreeGrafter"/>
</dbReference>
<protein>
    <submittedName>
        <fullName evidence="14">Uncharacterized protein</fullName>
    </submittedName>
</protein>
<dbReference type="SUPFAM" id="SSF52540">
    <property type="entry name" value="P-loop containing nucleoside triphosphate hydrolases"/>
    <property type="match status" value="2"/>
</dbReference>
<feature type="domain" description="SANT" evidence="13">
    <location>
        <begin position="752"/>
        <end position="804"/>
    </location>
</feature>
<comment type="subcellular location">
    <subcellularLocation>
        <location evidence="1">Nucleus</location>
    </subcellularLocation>
</comment>
<dbReference type="GO" id="GO:0003682">
    <property type="term" value="F:chromatin binding"/>
    <property type="evidence" value="ECO:0007669"/>
    <property type="project" value="TreeGrafter"/>
</dbReference>
<feature type="domain" description="Helicase C-terminal" evidence="12">
    <location>
        <begin position="418"/>
        <end position="569"/>
    </location>
</feature>
<evidence type="ECO:0000256" key="4">
    <source>
        <dbReference type="ARBA" id="ARBA00022801"/>
    </source>
</evidence>
<dbReference type="PROSITE" id="PS51194">
    <property type="entry name" value="HELICASE_CTER"/>
    <property type="match status" value="1"/>
</dbReference>
<dbReference type="GO" id="GO:0004386">
    <property type="term" value="F:helicase activity"/>
    <property type="evidence" value="ECO:0007669"/>
    <property type="project" value="UniProtKB-KW"/>
</dbReference>
<dbReference type="InterPro" id="IPR009057">
    <property type="entry name" value="Homeodomain-like_sf"/>
</dbReference>
<evidence type="ECO:0000259" key="13">
    <source>
        <dbReference type="PROSITE" id="PS51293"/>
    </source>
</evidence>
<proteinExistence type="inferred from homology"/>
<dbReference type="PROSITE" id="PS51192">
    <property type="entry name" value="HELICASE_ATP_BIND_1"/>
    <property type="match status" value="1"/>
</dbReference>
<feature type="coiled-coil region" evidence="9">
    <location>
        <begin position="809"/>
        <end position="846"/>
    </location>
</feature>
<dbReference type="PANTHER" id="PTHR45623:SF49">
    <property type="entry name" value="SWI_SNF-RELATED MATRIX-ASSOCIATED ACTIN-DEPENDENT REGULATOR OF CHROMATIN SUBFAMILY A MEMBER 5"/>
    <property type="match status" value="1"/>
</dbReference>
<dbReference type="Pfam" id="PF00176">
    <property type="entry name" value="SNF2-rel_dom"/>
    <property type="match status" value="1"/>
</dbReference>
<dbReference type="CDD" id="cd00167">
    <property type="entry name" value="SANT"/>
    <property type="match status" value="1"/>
</dbReference>
<dbReference type="InterPro" id="IPR000330">
    <property type="entry name" value="SNF2_N"/>
</dbReference>
<dbReference type="Gene3D" id="3.40.50.300">
    <property type="entry name" value="P-loop containing nucleotide triphosphate hydrolases"/>
    <property type="match status" value="1"/>
</dbReference>
<evidence type="ECO:0000256" key="1">
    <source>
        <dbReference type="ARBA" id="ARBA00004123"/>
    </source>
</evidence>
<dbReference type="Pfam" id="PF00271">
    <property type="entry name" value="Helicase_C"/>
    <property type="match status" value="1"/>
</dbReference>
<comment type="similarity">
    <text evidence="2">Belongs to the SNF2/RAD54 helicase family. ISWI subfamily.</text>
</comment>
<dbReference type="GO" id="GO:0140658">
    <property type="term" value="F:ATP-dependent chromatin remodeler activity"/>
    <property type="evidence" value="ECO:0007669"/>
    <property type="project" value="TreeGrafter"/>
</dbReference>
<evidence type="ECO:0000313" key="15">
    <source>
        <dbReference type="Proteomes" id="UP000187209"/>
    </source>
</evidence>
<keyword evidence="6" id="KW-0067">ATP-binding</keyword>
<dbReference type="GO" id="GO:0000785">
    <property type="term" value="C:chromatin"/>
    <property type="evidence" value="ECO:0007669"/>
    <property type="project" value="TreeGrafter"/>
</dbReference>
<evidence type="ECO:0000256" key="7">
    <source>
        <dbReference type="ARBA" id="ARBA00023054"/>
    </source>
</evidence>
<dbReference type="Gene3D" id="3.40.50.10810">
    <property type="entry name" value="Tandem AAA-ATPase domain"/>
    <property type="match status" value="1"/>
</dbReference>
<dbReference type="GO" id="GO:0042393">
    <property type="term" value="F:histone binding"/>
    <property type="evidence" value="ECO:0007669"/>
    <property type="project" value="TreeGrafter"/>
</dbReference>
<evidence type="ECO:0000256" key="10">
    <source>
        <dbReference type="SAM" id="MobiDB-lite"/>
    </source>
</evidence>
<gene>
    <name evidence="14" type="ORF">SteCoe_21709</name>
</gene>
<evidence type="ECO:0000256" key="9">
    <source>
        <dbReference type="SAM" id="Coils"/>
    </source>
</evidence>
<dbReference type="SUPFAM" id="SSF46689">
    <property type="entry name" value="Homeodomain-like"/>
    <property type="match status" value="2"/>
</dbReference>
<keyword evidence="4" id="KW-0378">Hydrolase</keyword>
<dbReference type="InterPro" id="IPR017884">
    <property type="entry name" value="SANT_dom"/>
</dbReference>
<dbReference type="GO" id="GO:0016887">
    <property type="term" value="F:ATP hydrolysis activity"/>
    <property type="evidence" value="ECO:0007669"/>
    <property type="project" value="TreeGrafter"/>
</dbReference>
<dbReference type="OrthoDB" id="5857104at2759"/>
<sequence>MADRPDSLNIHSSDEETRNEKDTEYIPELKMQLKSIEPSIDSQTKLKYLMDKIDSLTHTLNNFSKPTAIDNDKHKRHNQAENEDEKTLVCTDLSIYTMKLLKQPSTIISGSMREYQIEGLNWLLKMHYCNINGILADEMGLGKTLQTISMIAQLILEKETAPNIVIVPKSTLSNWVKEFKKWSPTIEVFEFYAAHAERELLRPRIPRTNSYNVLLTTYETVMAEKNLLKGVKWNYLIIDEAHRIKNEKSVLSQVVRLFDTKHRLLITGTPLQNNLQELWALLNFLMPNLFISSQDFNQWFDLSNITLNDQNFMIIQLHKILRPFMLRRLKREVETKLPPKKELYVFLSMTEIQRELYKKILTRNIDVLNGFGEKSQLMNTIMQLRKTCNHPYLFENVEPGPPFIDGEHIIDASMKFKFLDRLIPKIIAKGSKILIFTQMTRLLDILDDFLNFRGYKFCRIDGSTHYFNRESQIENFQTEGSDVHIFILSTRAGGLGINLHAANTVIIYDSDWNPQVDIQAQDRAHRIGQTKVVTVYRFITEGTVEEKICERAAKKLKMDHLVIQRGALTHSHKSPSLQEMNNILQYGAQNVLKSTNQNIPEEDIDKILQYAESKTKEINDELSKLEEAFNLNNFAFDGKSFYDFEGSNYKTHKKEHISLGARNRKPANPHELNKLNNNQKKQKKKGWRNLVNGGHPFQFFPVKDLDALDLKEDKWIEYINDKSKKRTRSDNGKKPEKFTDDDAEKRLELISEGFGEWNKREFNSFIKGCENYGRNNYEKIAEEIETKDVEEVKEYAKAFWENVEILPNSRELIEKIEQGEKDIKRLEQINSVLNSAKKRISEGEELYFTPKITGTPQFSLEDDLYLANYLLEKGYGDWERVRFLIKTLPQFKFNFWMQTRTIDDIEEHCDYLIDQMEKQDNEEGKPRKQRKLCEANEQTTVEIMQNFDWVITFPKYSSG</sequence>
<dbReference type="InterPro" id="IPR001650">
    <property type="entry name" value="Helicase_C-like"/>
</dbReference>
<evidence type="ECO:0000256" key="6">
    <source>
        <dbReference type="ARBA" id="ARBA00022840"/>
    </source>
</evidence>
<dbReference type="InterPro" id="IPR027417">
    <property type="entry name" value="P-loop_NTPase"/>
</dbReference>
<evidence type="ECO:0000259" key="12">
    <source>
        <dbReference type="PROSITE" id="PS51194"/>
    </source>
</evidence>
<dbReference type="GO" id="GO:0005524">
    <property type="term" value="F:ATP binding"/>
    <property type="evidence" value="ECO:0007669"/>
    <property type="project" value="UniProtKB-KW"/>
</dbReference>
<comment type="caution">
    <text evidence="14">The sequence shown here is derived from an EMBL/GenBank/DDBJ whole genome shotgun (WGS) entry which is preliminary data.</text>
</comment>
<dbReference type="CDD" id="cd18793">
    <property type="entry name" value="SF2_C_SNF"/>
    <property type="match status" value="1"/>
</dbReference>
<reference evidence="14 15" key="1">
    <citation type="submission" date="2016-11" db="EMBL/GenBank/DDBJ databases">
        <title>The macronuclear genome of Stentor coeruleus: a giant cell with tiny introns.</title>
        <authorList>
            <person name="Slabodnick M."/>
            <person name="Ruby J.G."/>
            <person name="Reiff S.B."/>
            <person name="Swart E.C."/>
            <person name="Gosai S."/>
            <person name="Prabakaran S."/>
            <person name="Witkowska E."/>
            <person name="Larue G.E."/>
            <person name="Fisher S."/>
            <person name="Freeman R.M."/>
            <person name="Gunawardena J."/>
            <person name="Chu W."/>
            <person name="Stover N.A."/>
            <person name="Gregory B.D."/>
            <person name="Nowacki M."/>
            <person name="Derisi J."/>
            <person name="Roy S.W."/>
            <person name="Marshall W.F."/>
            <person name="Sood P."/>
        </authorList>
    </citation>
    <scope>NUCLEOTIDE SEQUENCE [LARGE SCALE GENOMIC DNA]</scope>
    <source>
        <strain evidence="14">WM001</strain>
    </source>
</reference>
<dbReference type="AlphaFoldDB" id="A0A1R2BP38"/>
<dbReference type="InterPro" id="IPR015195">
    <property type="entry name" value="SLIDE"/>
</dbReference>
<dbReference type="InterPro" id="IPR001005">
    <property type="entry name" value="SANT/Myb"/>
</dbReference>
<evidence type="ECO:0000259" key="11">
    <source>
        <dbReference type="PROSITE" id="PS51192"/>
    </source>
</evidence>
<dbReference type="GO" id="GO:0005634">
    <property type="term" value="C:nucleus"/>
    <property type="evidence" value="ECO:0007669"/>
    <property type="project" value="UniProtKB-SubCell"/>
</dbReference>
<feature type="domain" description="Helicase ATP-binding" evidence="11">
    <location>
        <begin position="124"/>
        <end position="288"/>
    </location>
</feature>
<dbReference type="Gene3D" id="1.10.10.60">
    <property type="entry name" value="Homeodomain-like"/>
    <property type="match status" value="2"/>
</dbReference>
<dbReference type="EMBL" id="MPUH01000520">
    <property type="protein sequence ID" value="OMJ78470.1"/>
    <property type="molecule type" value="Genomic_DNA"/>
</dbReference>
<keyword evidence="8" id="KW-0539">Nucleus</keyword>
<evidence type="ECO:0000256" key="3">
    <source>
        <dbReference type="ARBA" id="ARBA00022741"/>
    </source>
</evidence>
<dbReference type="GO" id="GO:0003677">
    <property type="term" value="F:DNA binding"/>
    <property type="evidence" value="ECO:0007669"/>
    <property type="project" value="InterPro"/>
</dbReference>
<dbReference type="Proteomes" id="UP000187209">
    <property type="component" value="Unassembled WGS sequence"/>
</dbReference>
<name>A0A1R2BP38_9CILI</name>
<dbReference type="FunFam" id="3.40.50.10810:FF:000015">
    <property type="entry name" value="lymphoid-specific helicase isoform X1"/>
    <property type="match status" value="1"/>
</dbReference>
<keyword evidence="3" id="KW-0547">Nucleotide-binding</keyword>
<evidence type="ECO:0000313" key="14">
    <source>
        <dbReference type="EMBL" id="OMJ78470.1"/>
    </source>
</evidence>
<dbReference type="SMART" id="SM00487">
    <property type="entry name" value="DEXDc"/>
    <property type="match status" value="1"/>
</dbReference>
<dbReference type="SMART" id="SM00717">
    <property type="entry name" value="SANT"/>
    <property type="match status" value="1"/>
</dbReference>
<organism evidence="14 15">
    <name type="scientific">Stentor coeruleus</name>
    <dbReference type="NCBI Taxonomy" id="5963"/>
    <lineage>
        <taxon>Eukaryota</taxon>
        <taxon>Sar</taxon>
        <taxon>Alveolata</taxon>
        <taxon>Ciliophora</taxon>
        <taxon>Postciliodesmatophora</taxon>
        <taxon>Heterotrichea</taxon>
        <taxon>Heterotrichida</taxon>
        <taxon>Stentoridae</taxon>
        <taxon>Stentor</taxon>
    </lineage>
</organism>